<evidence type="ECO:0000256" key="5">
    <source>
        <dbReference type="SAM" id="Phobius"/>
    </source>
</evidence>
<evidence type="ECO:0000256" key="4">
    <source>
        <dbReference type="ARBA" id="ARBA00023136"/>
    </source>
</evidence>
<dbReference type="PANTHER" id="PTHR48021">
    <property type="match status" value="1"/>
</dbReference>
<protein>
    <submittedName>
        <fullName evidence="7">Facilitated trehalose transporter Tret1</fullName>
    </submittedName>
</protein>
<sequence>MDLLIHYEMLLMNMEFQRYFALYYHLQAQDHLKQHDHLQTNNNNNIFIGTRVRSFTFYVIIASCIIHCMTIKSGINMAYSTILLDGLESDNVDMKVTGSEASWIASLVTITLPIGSLIAGPLMDKFGRKIVCLLSCIPAAISWVSLIFAKSLITIYAARVVAGISAGLTTVGLVYISEITHPQIRPMLLCLTSVFVSFGILIPCCLAVILDWRKMNIIFFVLECFIFFILYFVPESPYWLVCFQNGMFDEKRICKMKCSLRQLNKKQTIYEEEYSRIMETCGNRVMNDKASTNIIVSVKNYYHTFAFPEAYKPMLILFALFLLQQLSGSYVIIFYAISVFREMGGTFGDFNEHGALVMLGTIRFVISIVTVFCSRKYGRRVLCILSGIGMAISMFLSGMYMHFAVSYDENGNTEETMVDQKWLLLFFVLAYICTGSFGFIIIPWTLIGELLPVSIRGIGGGIMVSFAYIIMFAVIKSYPYILKSMTIEGIFFFFSFVSLIGAVFIYFFLPETLGKSFSDIEKFFSSTRKKKMHDAKRSANSGDP</sequence>
<feature type="transmembrane region" description="Helical" evidence="5">
    <location>
        <begin position="188"/>
        <end position="209"/>
    </location>
</feature>
<accession>A0A151WH41</accession>
<evidence type="ECO:0000256" key="2">
    <source>
        <dbReference type="ARBA" id="ARBA00022692"/>
    </source>
</evidence>
<organism evidence="7 8">
    <name type="scientific">Mycetomoellerius zeteki</name>
    <dbReference type="NCBI Taxonomy" id="64791"/>
    <lineage>
        <taxon>Eukaryota</taxon>
        <taxon>Metazoa</taxon>
        <taxon>Ecdysozoa</taxon>
        <taxon>Arthropoda</taxon>
        <taxon>Hexapoda</taxon>
        <taxon>Insecta</taxon>
        <taxon>Pterygota</taxon>
        <taxon>Neoptera</taxon>
        <taxon>Endopterygota</taxon>
        <taxon>Hymenoptera</taxon>
        <taxon>Apocrita</taxon>
        <taxon>Aculeata</taxon>
        <taxon>Formicoidea</taxon>
        <taxon>Formicidae</taxon>
        <taxon>Myrmicinae</taxon>
        <taxon>Mycetomoellerius</taxon>
    </lineage>
</organism>
<feature type="transmembrane region" description="Helical" evidence="5">
    <location>
        <begin position="423"/>
        <end position="446"/>
    </location>
</feature>
<keyword evidence="3 5" id="KW-1133">Transmembrane helix</keyword>
<dbReference type="Pfam" id="PF00083">
    <property type="entry name" value="Sugar_tr"/>
    <property type="match status" value="1"/>
</dbReference>
<dbReference type="InterPro" id="IPR005829">
    <property type="entry name" value="Sugar_transporter_CS"/>
</dbReference>
<keyword evidence="8" id="KW-1185">Reference proteome</keyword>
<dbReference type="AlphaFoldDB" id="A0A151WH41"/>
<feature type="transmembrane region" description="Helical" evidence="5">
    <location>
        <begin position="130"/>
        <end position="149"/>
    </location>
</feature>
<dbReference type="PROSITE" id="PS50850">
    <property type="entry name" value="MFS"/>
    <property type="match status" value="1"/>
</dbReference>
<keyword evidence="2 5" id="KW-0812">Transmembrane</keyword>
<feature type="transmembrane region" description="Helical" evidence="5">
    <location>
        <begin position="215"/>
        <end position="233"/>
    </location>
</feature>
<evidence type="ECO:0000313" key="8">
    <source>
        <dbReference type="Proteomes" id="UP000075809"/>
    </source>
</evidence>
<feature type="transmembrane region" description="Helical" evidence="5">
    <location>
        <begin position="55"/>
        <end position="82"/>
    </location>
</feature>
<feature type="transmembrane region" description="Helical" evidence="5">
    <location>
        <begin position="315"/>
        <end position="335"/>
    </location>
</feature>
<feature type="transmembrane region" description="Helical" evidence="5">
    <location>
        <begin position="490"/>
        <end position="509"/>
    </location>
</feature>
<reference evidence="7 8" key="1">
    <citation type="submission" date="2015-09" db="EMBL/GenBank/DDBJ databases">
        <title>Trachymyrmex zeteki WGS genome.</title>
        <authorList>
            <person name="Nygaard S."/>
            <person name="Hu H."/>
            <person name="Boomsma J."/>
            <person name="Zhang G."/>
        </authorList>
    </citation>
    <scope>NUCLEOTIDE SEQUENCE [LARGE SCALE GENOMIC DNA]</scope>
    <source>
        <strain evidence="7">Tzet28-1</strain>
        <tissue evidence="7">Whole body</tissue>
    </source>
</reference>
<dbReference type="Proteomes" id="UP000075809">
    <property type="component" value="Unassembled WGS sequence"/>
</dbReference>
<dbReference type="EMBL" id="KQ983135">
    <property type="protein sequence ID" value="KYQ47169.1"/>
    <property type="molecule type" value="Genomic_DNA"/>
</dbReference>
<comment type="subcellular location">
    <subcellularLocation>
        <location evidence="1">Membrane</location>
        <topology evidence="1">Multi-pass membrane protein</topology>
    </subcellularLocation>
</comment>
<feature type="transmembrane region" description="Helical" evidence="5">
    <location>
        <begin position="355"/>
        <end position="374"/>
    </location>
</feature>
<feature type="transmembrane region" description="Helical" evidence="5">
    <location>
        <begin position="155"/>
        <end position="176"/>
    </location>
</feature>
<gene>
    <name evidence="7" type="ORF">ALC60_13801</name>
</gene>
<dbReference type="Gene3D" id="1.20.1250.20">
    <property type="entry name" value="MFS general substrate transporter like domains"/>
    <property type="match status" value="1"/>
</dbReference>
<dbReference type="InterPro" id="IPR050549">
    <property type="entry name" value="MFS_Trehalose_Transporter"/>
</dbReference>
<dbReference type="PANTHER" id="PTHR48021:SF32">
    <property type="entry name" value="FACILITATED TREHALOSE TRANSPORTER TRET1-2 HOMOLOG-LIKE PROTEIN"/>
    <property type="match status" value="1"/>
</dbReference>
<feature type="domain" description="Major facilitator superfamily (MFS) profile" evidence="6">
    <location>
        <begin position="42"/>
        <end position="513"/>
    </location>
</feature>
<feature type="transmembrane region" description="Helical" evidence="5">
    <location>
        <begin position="458"/>
        <end position="478"/>
    </location>
</feature>
<name>A0A151WH41_9HYME</name>
<evidence type="ECO:0000256" key="3">
    <source>
        <dbReference type="ARBA" id="ARBA00022989"/>
    </source>
</evidence>
<dbReference type="GO" id="GO:0016020">
    <property type="term" value="C:membrane"/>
    <property type="evidence" value="ECO:0007669"/>
    <property type="project" value="UniProtKB-SubCell"/>
</dbReference>
<evidence type="ECO:0000313" key="7">
    <source>
        <dbReference type="EMBL" id="KYQ47169.1"/>
    </source>
</evidence>
<feature type="transmembrane region" description="Helical" evidence="5">
    <location>
        <begin position="381"/>
        <end position="403"/>
    </location>
</feature>
<dbReference type="FunFam" id="1.20.1250.20:FF:000249">
    <property type="entry name" value="facilitated trehalose transporter Tret1"/>
    <property type="match status" value="1"/>
</dbReference>
<evidence type="ECO:0000256" key="1">
    <source>
        <dbReference type="ARBA" id="ARBA00004141"/>
    </source>
</evidence>
<dbReference type="InterPro" id="IPR036259">
    <property type="entry name" value="MFS_trans_sf"/>
</dbReference>
<feature type="transmembrane region" description="Helical" evidence="5">
    <location>
        <begin position="102"/>
        <end position="123"/>
    </location>
</feature>
<dbReference type="PROSITE" id="PS00216">
    <property type="entry name" value="SUGAR_TRANSPORT_1"/>
    <property type="match status" value="1"/>
</dbReference>
<evidence type="ECO:0000259" key="6">
    <source>
        <dbReference type="PROSITE" id="PS50850"/>
    </source>
</evidence>
<dbReference type="InterPro" id="IPR005828">
    <property type="entry name" value="MFS_sugar_transport-like"/>
</dbReference>
<proteinExistence type="predicted"/>
<dbReference type="InterPro" id="IPR020846">
    <property type="entry name" value="MFS_dom"/>
</dbReference>
<dbReference type="SUPFAM" id="SSF103473">
    <property type="entry name" value="MFS general substrate transporter"/>
    <property type="match status" value="1"/>
</dbReference>
<dbReference type="STRING" id="64791.A0A151WH41"/>
<dbReference type="GO" id="GO:0022857">
    <property type="term" value="F:transmembrane transporter activity"/>
    <property type="evidence" value="ECO:0007669"/>
    <property type="project" value="InterPro"/>
</dbReference>
<keyword evidence="4 5" id="KW-0472">Membrane</keyword>